<evidence type="ECO:0000256" key="1">
    <source>
        <dbReference type="ARBA" id="ARBA00004123"/>
    </source>
</evidence>
<dbReference type="PANTHER" id="PTHR12565">
    <property type="entry name" value="STEROL REGULATORY ELEMENT-BINDING PROTEIN"/>
    <property type="match status" value="1"/>
</dbReference>
<dbReference type="CDD" id="cd18919">
    <property type="entry name" value="bHLH_AtBPE_like"/>
    <property type="match status" value="1"/>
</dbReference>
<evidence type="ECO:0000259" key="7">
    <source>
        <dbReference type="PROSITE" id="PS50888"/>
    </source>
</evidence>
<accession>A0ABD0ZX21</accession>
<dbReference type="InterPro" id="IPR011598">
    <property type="entry name" value="bHLH_dom"/>
</dbReference>
<dbReference type="InterPro" id="IPR024097">
    <property type="entry name" value="bHLH_ZIP_TF"/>
</dbReference>
<dbReference type="AlphaFoldDB" id="A0ABD0ZX21"/>
<dbReference type="PANTHER" id="PTHR12565:SF444">
    <property type="entry name" value="TRANSCRIPTION FACTOR BHLH62-RELATED"/>
    <property type="match status" value="1"/>
</dbReference>
<keyword evidence="9" id="KW-1185">Reference proteome</keyword>
<feature type="region of interest" description="Disordered" evidence="6">
    <location>
        <begin position="116"/>
        <end position="202"/>
    </location>
</feature>
<keyword evidence="2" id="KW-0805">Transcription regulation</keyword>
<protein>
    <submittedName>
        <fullName evidence="8">Transcription factor bHLH76</fullName>
    </submittedName>
</protein>
<keyword evidence="4" id="KW-0804">Transcription</keyword>
<name>A0ABD0ZX21_CARAN</name>
<comment type="subcellular location">
    <subcellularLocation>
        <location evidence="1">Nucleus</location>
    </subcellularLocation>
</comment>
<keyword evidence="3" id="KW-0238">DNA-binding</keyword>
<dbReference type="GO" id="GO:0003677">
    <property type="term" value="F:DNA binding"/>
    <property type="evidence" value="ECO:0007669"/>
    <property type="project" value="UniProtKB-KW"/>
</dbReference>
<dbReference type="Gene3D" id="4.10.280.10">
    <property type="entry name" value="Helix-loop-helix DNA-binding domain"/>
    <property type="match status" value="1"/>
</dbReference>
<evidence type="ECO:0000256" key="5">
    <source>
        <dbReference type="ARBA" id="ARBA00023242"/>
    </source>
</evidence>
<dbReference type="GO" id="GO:0005634">
    <property type="term" value="C:nucleus"/>
    <property type="evidence" value="ECO:0007669"/>
    <property type="project" value="UniProtKB-SubCell"/>
</dbReference>
<evidence type="ECO:0000256" key="3">
    <source>
        <dbReference type="ARBA" id="ARBA00023125"/>
    </source>
</evidence>
<evidence type="ECO:0000313" key="9">
    <source>
        <dbReference type="Proteomes" id="UP001558713"/>
    </source>
</evidence>
<dbReference type="InterPro" id="IPR036638">
    <property type="entry name" value="HLH_DNA-bd_sf"/>
</dbReference>
<dbReference type="SUPFAM" id="SSF47459">
    <property type="entry name" value="HLH, helix-loop-helix DNA-binding domain"/>
    <property type="match status" value="1"/>
</dbReference>
<evidence type="ECO:0000256" key="2">
    <source>
        <dbReference type="ARBA" id="ARBA00023015"/>
    </source>
</evidence>
<feature type="domain" description="BHLH" evidence="7">
    <location>
        <begin position="213"/>
        <end position="263"/>
    </location>
</feature>
<comment type="caution">
    <text evidence="8">The sequence shown here is derived from an EMBL/GenBank/DDBJ whole genome shotgun (WGS) entry which is preliminary data.</text>
</comment>
<sequence length="372" mass="41652">MDMSDKDEFASKKKDSVNTPVDWRISVTNPTILYPPENPISQMMDPFRQNLWHDDGFNVHTDAATSSSFRDSGFIERAAKFSFLECGSISEMMMNQQSLGVPESVGLFLQDSQIESGSKLSGKGPVKDRSNELSHVSVDSQSSGGNGDDDAKCWEKSSKGFNSKKRKRIGKDSEPDQSLRTQQSGEEEEEEKKQKDEQSPKGGYIHIRARKGQATNSHSLAERVRREKISERMKFLQDLVPGCDKVTGKAVMLDEIINYVQSLQCQIEFLSMKLSTVNPTLDSNLESLLPKDALQVSAPTFPQNMSMLYPPLSYLSQTGFIQPNISSVSPLNGQLKRQETHGYENDHHNVVHMNHETGTAPDHEDTKCEMDI</sequence>
<evidence type="ECO:0000256" key="4">
    <source>
        <dbReference type="ARBA" id="ARBA00023163"/>
    </source>
</evidence>
<proteinExistence type="predicted"/>
<dbReference type="PROSITE" id="PS50888">
    <property type="entry name" value="BHLH"/>
    <property type="match status" value="1"/>
</dbReference>
<dbReference type="FunFam" id="4.10.280.10:FF:000002">
    <property type="entry name" value="Basic helix-loop-helix transcription factor"/>
    <property type="match status" value="1"/>
</dbReference>
<keyword evidence="5" id="KW-0539">Nucleus</keyword>
<evidence type="ECO:0000256" key="6">
    <source>
        <dbReference type="SAM" id="MobiDB-lite"/>
    </source>
</evidence>
<dbReference type="Proteomes" id="UP001558713">
    <property type="component" value="Unassembled WGS sequence"/>
</dbReference>
<dbReference type="Pfam" id="PF00010">
    <property type="entry name" value="HLH"/>
    <property type="match status" value="1"/>
</dbReference>
<dbReference type="SMART" id="SM00353">
    <property type="entry name" value="HLH"/>
    <property type="match status" value="1"/>
</dbReference>
<dbReference type="GO" id="GO:0006355">
    <property type="term" value="P:regulation of DNA-templated transcription"/>
    <property type="evidence" value="ECO:0007669"/>
    <property type="project" value="UniProtKB-ARBA"/>
</dbReference>
<evidence type="ECO:0000313" key="8">
    <source>
        <dbReference type="EMBL" id="KAL1198396.1"/>
    </source>
</evidence>
<gene>
    <name evidence="8" type="ORF">V5N11_004216</name>
</gene>
<reference evidence="8 9" key="1">
    <citation type="submission" date="2024-04" db="EMBL/GenBank/DDBJ databases">
        <title>Genome assembly C_amara_ONT_v2.</title>
        <authorList>
            <person name="Yant L."/>
            <person name="Moore C."/>
            <person name="Slenker M."/>
        </authorList>
    </citation>
    <scope>NUCLEOTIDE SEQUENCE [LARGE SCALE GENOMIC DNA]</scope>
    <source>
        <tissue evidence="8">Leaf</tissue>
    </source>
</reference>
<dbReference type="EMBL" id="JBANAX010000667">
    <property type="protein sequence ID" value="KAL1198396.1"/>
    <property type="molecule type" value="Genomic_DNA"/>
</dbReference>
<organism evidence="8 9">
    <name type="scientific">Cardamine amara subsp. amara</name>
    <dbReference type="NCBI Taxonomy" id="228776"/>
    <lineage>
        <taxon>Eukaryota</taxon>
        <taxon>Viridiplantae</taxon>
        <taxon>Streptophyta</taxon>
        <taxon>Embryophyta</taxon>
        <taxon>Tracheophyta</taxon>
        <taxon>Spermatophyta</taxon>
        <taxon>Magnoliopsida</taxon>
        <taxon>eudicotyledons</taxon>
        <taxon>Gunneridae</taxon>
        <taxon>Pentapetalae</taxon>
        <taxon>rosids</taxon>
        <taxon>malvids</taxon>
        <taxon>Brassicales</taxon>
        <taxon>Brassicaceae</taxon>
        <taxon>Cardamineae</taxon>
        <taxon>Cardamine</taxon>
    </lineage>
</organism>
<feature type="compositionally biased region" description="Basic and acidic residues" evidence="6">
    <location>
        <begin position="149"/>
        <end position="158"/>
    </location>
</feature>